<dbReference type="InterPro" id="IPR002059">
    <property type="entry name" value="CSP_DNA-bd"/>
</dbReference>
<evidence type="ECO:0000313" key="3">
    <source>
        <dbReference type="EMBL" id="CAE0717452.1"/>
    </source>
</evidence>
<dbReference type="SMART" id="SM00357">
    <property type="entry name" value="CSP"/>
    <property type="match status" value="1"/>
</dbReference>
<dbReference type="InterPro" id="IPR012340">
    <property type="entry name" value="NA-bd_OB-fold"/>
</dbReference>
<organism evidence="3">
    <name type="scientific">Pseudo-nitzschia australis</name>
    <dbReference type="NCBI Taxonomy" id="44445"/>
    <lineage>
        <taxon>Eukaryota</taxon>
        <taxon>Sar</taxon>
        <taxon>Stramenopiles</taxon>
        <taxon>Ochrophyta</taxon>
        <taxon>Bacillariophyta</taxon>
        <taxon>Bacillariophyceae</taxon>
        <taxon>Bacillariophycidae</taxon>
        <taxon>Bacillariales</taxon>
        <taxon>Bacillariaceae</taxon>
        <taxon>Pseudo-nitzschia</taxon>
    </lineage>
</organism>
<feature type="compositionally biased region" description="Low complexity" evidence="1">
    <location>
        <begin position="121"/>
        <end position="132"/>
    </location>
</feature>
<dbReference type="PRINTS" id="PR00050">
    <property type="entry name" value="COLDSHOCK"/>
</dbReference>
<dbReference type="AlphaFoldDB" id="A0A7S4AJH1"/>
<dbReference type="InterPro" id="IPR019844">
    <property type="entry name" value="CSD_CS"/>
</dbReference>
<dbReference type="PANTHER" id="PTHR46565:SF20">
    <property type="entry name" value="COLD SHOCK DOMAIN-CONTAINING PROTEIN 4"/>
    <property type="match status" value="1"/>
</dbReference>
<dbReference type="InterPro" id="IPR011129">
    <property type="entry name" value="CSD"/>
</dbReference>
<evidence type="ECO:0000259" key="2">
    <source>
        <dbReference type="PROSITE" id="PS51857"/>
    </source>
</evidence>
<gene>
    <name evidence="3" type="ORF">PAUS00366_LOCUS10204</name>
</gene>
<dbReference type="PROSITE" id="PS51857">
    <property type="entry name" value="CSD_2"/>
    <property type="match status" value="1"/>
</dbReference>
<dbReference type="EMBL" id="HBIX01013886">
    <property type="protein sequence ID" value="CAE0717452.1"/>
    <property type="molecule type" value="Transcribed_RNA"/>
</dbReference>
<dbReference type="Pfam" id="PF00313">
    <property type="entry name" value="CSD"/>
    <property type="match status" value="1"/>
</dbReference>
<dbReference type="PROSITE" id="PS00352">
    <property type="entry name" value="CSD_1"/>
    <property type="match status" value="1"/>
</dbReference>
<dbReference type="SUPFAM" id="SSF50249">
    <property type="entry name" value="Nucleic acid-binding proteins"/>
    <property type="match status" value="1"/>
</dbReference>
<evidence type="ECO:0000256" key="1">
    <source>
        <dbReference type="SAM" id="MobiDB-lite"/>
    </source>
</evidence>
<dbReference type="CDD" id="cd04458">
    <property type="entry name" value="CSP_CDS"/>
    <property type="match status" value="1"/>
</dbReference>
<dbReference type="Gene3D" id="2.40.50.140">
    <property type="entry name" value="Nucleic acid-binding proteins"/>
    <property type="match status" value="1"/>
</dbReference>
<proteinExistence type="predicted"/>
<sequence length="138" mass="14795">MFGSILKSAARVSVSRFSAANSFAVNTPFSIRCFSDSIASGTVKWFDVKKGFGFIVPDDGSDDIFVHQTAVHSEGFRSLAEGEPVEFTTMEDPTNGKTKAQNVTGPMGAFVQGAPRRNDYGDNSYSGSNDGGFRNDGF</sequence>
<dbReference type="GO" id="GO:0003676">
    <property type="term" value="F:nucleic acid binding"/>
    <property type="evidence" value="ECO:0007669"/>
    <property type="project" value="InterPro"/>
</dbReference>
<name>A0A7S4AJH1_9STRA</name>
<reference evidence="3" key="1">
    <citation type="submission" date="2021-01" db="EMBL/GenBank/DDBJ databases">
        <authorList>
            <person name="Corre E."/>
            <person name="Pelletier E."/>
            <person name="Niang G."/>
            <person name="Scheremetjew M."/>
            <person name="Finn R."/>
            <person name="Kale V."/>
            <person name="Holt S."/>
            <person name="Cochrane G."/>
            <person name="Meng A."/>
            <person name="Brown T."/>
            <person name="Cohen L."/>
        </authorList>
    </citation>
    <scope>NUCLEOTIDE SEQUENCE</scope>
    <source>
        <strain evidence="3">10249 10 AB</strain>
    </source>
</reference>
<protein>
    <recommendedName>
        <fullName evidence="2">CSD domain-containing protein</fullName>
    </recommendedName>
</protein>
<accession>A0A7S4AJH1</accession>
<dbReference type="PANTHER" id="PTHR46565">
    <property type="entry name" value="COLD SHOCK DOMAIN PROTEIN 2"/>
    <property type="match status" value="1"/>
</dbReference>
<feature type="domain" description="CSD" evidence="2">
    <location>
        <begin position="38"/>
        <end position="105"/>
    </location>
</feature>
<feature type="region of interest" description="Disordered" evidence="1">
    <location>
        <begin position="88"/>
        <end position="138"/>
    </location>
</feature>
<feature type="compositionally biased region" description="Polar residues" evidence="1">
    <location>
        <begin position="91"/>
        <end position="104"/>
    </location>
</feature>